<evidence type="ECO:0000313" key="2">
    <source>
        <dbReference type="EMBL" id="OGM21652.1"/>
    </source>
</evidence>
<keyword evidence="1" id="KW-1133">Transmembrane helix</keyword>
<dbReference type="AlphaFoldDB" id="A0A1F7Y305"/>
<dbReference type="InterPro" id="IPR043993">
    <property type="entry name" value="T4SS_pilin"/>
</dbReference>
<keyword evidence="1" id="KW-0472">Membrane</keyword>
<dbReference type="Pfam" id="PF18895">
    <property type="entry name" value="T4SS_pilin"/>
    <property type="match status" value="1"/>
</dbReference>
<reference evidence="2 3" key="1">
    <citation type="journal article" date="2016" name="Nat. Commun.">
        <title>Thousands of microbial genomes shed light on interconnected biogeochemical processes in an aquifer system.</title>
        <authorList>
            <person name="Anantharaman K."/>
            <person name="Brown C.T."/>
            <person name="Hug L.A."/>
            <person name="Sharon I."/>
            <person name="Castelle C.J."/>
            <person name="Probst A.J."/>
            <person name="Thomas B.C."/>
            <person name="Singh A."/>
            <person name="Wilkins M.J."/>
            <person name="Karaoz U."/>
            <person name="Brodie E.L."/>
            <person name="Williams K.H."/>
            <person name="Hubbard S.S."/>
            <person name="Banfield J.F."/>
        </authorList>
    </citation>
    <scope>NUCLEOTIDE SEQUENCE [LARGE SCALE GENOMIC DNA]</scope>
</reference>
<name>A0A1F7Y305_9BACT</name>
<feature type="transmembrane region" description="Helical" evidence="1">
    <location>
        <begin position="71"/>
        <end position="92"/>
    </location>
</feature>
<dbReference type="EMBL" id="MGGF01000030">
    <property type="protein sequence ID" value="OGM21652.1"/>
    <property type="molecule type" value="Genomic_DNA"/>
</dbReference>
<keyword evidence="1" id="KW-0812">Transmembrane</keyword>
<evidence type="ECO:0000256" key="1">
    <source>
        <dbReference type="SAM" id="Phobius"/>
    </source>
</evidence>
<accession>A0A1F7Y305</accession>
<gene>
    <name evidence="2" type="ORF">A2863_02820</name>
</gene>
<proteinExistence type="predicted"/>
<organism evidence="2 3">
    <name type="scientific">Candidatus Woesebacteria bacterium RIFCSPHIGHO2_01_FULL_38_9b</name>
    <dbReference type="NCBI Taxonomy" id="1802493"/>
    <lineage>
        <taxon>Bacteria</taxon>
        <taxon>Candidatus Woeseibacteriota</taxon>
    </lineage>
</organism>
<dbReference type="Proteomes" id="UP000178750">
    <property type="component" value="Unassembled WGS sequence"/>
</dbReference>
<protein>
    <submittedName>
        <fullName evidence="2">Uncharacterized protein</fullName>
    </submittedName>
</protein>
<sequence>MNKLVFDLGSTFFGGTHFLRTLTNTGRLVSILLNNAIALAGTIFLILILIAGFNMITAGGDSQKFQRAQQIITTAVIGFIIILSAFLVVRVLEAVFKINVLG</sequence>
<evidence type="ECO:0000313" key="3">
    <source>
        <dbReference type="Proteomes" id="UP000178750"/>
    </source>
</evidence>
<feature type="transmembrane region" description="Helical" evidence="1">
    <location>
        <begin position="36"/>
        <end position="59"/>
    </location>
</feature>
<comment type="caution">
    <text evidence="2">The sequence shown here is derived from an EMBL/GenBank/DDBJ whole genome shotgun (WGS) entry which is preliminary data.</text>
</comment>